<evidence type="ECO:0000256" key="2">
    <source>
        <dbReference type="ARBA" id="ARBA00023125"/>
    </source>
</evidence>
<dbReference type="InterPro" id="IPR016032">
    <property type="entry name" value="Sig_transdc_resp-reg_C-effctor"/>
</dbReference>
<name>A0A4Q7NLS6_9BURK</name>
<evidence type="ECO:0000313" key="5">
    <source>
        <dbReference type="EMBL" id="RZS86104.1"/>
    </source>
</evidence>
<dbReference type="Gene3D" id="1.10.10.10">
    <property type="entry name" value="Winged helix-like DNA-binding domain superfamily/Winged helix DNA-binding domain"/>
    <property type="match status" value="1"/>
</dbReference>
<reference evidence="5 6" key="1">
    <citation type="submission" date="2019-02" db="EMBL/GenBank/DDBJ databases">
        <title>Genomic Encyclopedia of Type Strains, Phase IV (KMG-IV): sequencing the most valuable type-strain genomes for metagenomic binning, comparative biology and taxonomic classification.</title>
        <authorList>
            <person name="Goeker M."/>
        </authorList>
    </citation>
    <scope>NUCLEOTIDE SEQUENCE [LARGE SCALE GENOMIC DNA]</scope>
    <source>
        <strain evidence="5 6">K24</strain>
    </source>
</reference>
<dbReference type="InterPro" id="IPR000792">
    <property type="entry name" value="Tscrpt_reg_LuxR_C"/>
</dbReference>
<keyword evidence="3" id="KW-0804">Transcription</keyword>
<feature type="domain" description="HTH luxR-type" evidence="4">
    <location>
        <begin position="34"/>
        <end position="99"/>
    </location>
</feature>
<keyword evidence="6" id="KW-1185">Reference proteome</keyword>
<dbReference type="PANTHER" id="PTHR44688:SF16">
    <property type="entry name" value="DNA-BINDING TRANSCRIPTIONAL ACTIVATOR DEVR_DOSR"/>
    <property type="match status" value="1"/>
</dbReference>
<dbReference type="SMART" id="SM00421">
    <property type="entry name" value="HTH_LUXR"/>
    <property type="match status" value="1"/>
</dbReference>
<evidence type="ECO:0000259" key="4">
    <source>
        <dbReference type="PROSITE" id="PS50043"/>
    </source>
</evidence>
<protein>
    <submittedName>
        <fullName evidence="5">Regulatory LuxR family protein</fullName>
    </submittedName>
</protein>
<dbReference type="PRINTS" id="PR00038">
    <property type="entry name" value="HTHLUXR"/>
</dbReference>
<evidence type="ECO:0000256" key="3">
    <source>
        <dbReference type="ARBA" id="ARBA00023163"/>
    </source>
</evidence>
<proteinExistence type="predicted"/>
<dbReference type="PANTHER" id="PTHR44688">
    <property type="entry name" value="DNA-BINDING TRANSCRIPTIONAL ACTIVATOR DEVR_DOSR"/>
    <property type="match status" value="1"/>
</dbReference>
<evidence type="ECO:0000256" key="1">
    <source>
        <dbReference type="ARBA" id="ARBA00023015"/>
    </source>
</evidence>
<dbReference type="AlphaFoldDB" id="A0A4Q7NLS6"/>
<comment type="caution">
    <text evidence="5">The sequence shown here is derived from an EMBL/GenBank/DDBJ whole genome shotgun (WGS) entry which is preliminary data.</text>
</comment>
<dbReference type="Proteomes" id="UP000292445">
    <property type="component" value="Unassembled WGS sequence"/>
</dbReference>
<dbReference type="PROSITE" id="PS50043">
    <property type="entry name" value="HTH_LUXR_2"/>
    <property type="match status" value="1"/>
</dbReference>
<dbReference type="InterPro" id="IPR036388">
    <property type="entry name" value="WH-like_DNA-bd_sf"/>
</dbReference>
<keyword evidence="1" id="KW-0805">Transcription regulation</keyword>
<gene>
    <name evidence="5" type="ORF">EV675_2138</name>
</gene>
<dbReference type="Pfam" id="PF00196">
    <property type="entry name" value="GerE"/>
    <property type="match status" value="1"/>
</dbReference>
<dbReference type="GO" id="GO:0006355">
    <property type="term" value="P:regulation of DNA-templated transcription"/>
    <property type="evidence" value="ECO:0007669"/>
    <property type="project" value="InterPro"/>
</dbReference>
<dbReference type="SUPFAM" id="SSF46894">
    <property type="entry name" value="C-terminal effector domain of the bipartite response regulators"/>
    <property type="match status" value="1"/>
</dbReference>
<keyword evidence="2" id="KW-0238">DNA-binding</keyword>
<evidence type="ECO:0000313" key="6">
    <source>
        <dbReference type="Proteomes" id="UP000292445"/>
    </source>
</evidence>
<sequence length="124" mass="13750">MSCQTPPGAQGPAQDKVINEGGRTMKSMHGWRHGQERGKSLTPREREVMDLLVEGRANKVIADRLGISIRTVEVHRARVLAKLGARNAVELVWRMHTDRMAVVAEMQGLRVAEGGADGWDRRAD</sequence>
<dbReference type="PROSITE" id="PS00622">
    <property type="entry name" value="HTH_LUXR_1"/>
    <property type="match status" value="1"/>
</dbReference>
<accession>A0A4Q7NLS6</accession>
<organism evidence="5 6">
    <name type="scientific">Pigmentiphaga kullae</name>
    <dbReference type="NCBI Taxonomy" id="151784"/>
    <lineage>
        <taxon>Bacteria</taxon>
        <taxon>Pseudomonadati</taxon>
        <taxon>Pseudomonadota</taxon>
        <taxon>Betaproteobacteria</taxon>
        <taxon>Burkholderiales</taxon>
        <taxon>Alcaligenaceae</taxon>
        <taxon>Pigmentiphaga</taxon>
    </lineage>
</organism>
<dbReference type="CDD" id="cd06170">
    <property type="entry name" value="LuxR_C_like"/>
    <property type="match status" value="1"/>
</dbReference>
<dbReference type="EMBL" id="SGXC01000001">
    <property type="protein sequence ID" value="RZS86104.1"/>
    <property type="molecule type" value="Genomic_DNA"/>
</dbReference>
<dbReference type="GO" id="GO:0003677">
    <property type="term" value="F:DNA binding"/>
    <property type="evidence" value="ECO:0007669"/>
    <property type="project" value="UniProtKB-KW"/>
</dbReference>